<dbReference type="InterPro" id="IPR036388">
    <property type="entry name" value="WH-like_DNA-bd_sf"/>
</dbReference>
<comment type="subcellular location">
    <subcellularLocation>
        <location evidence="1">Membrane</location>
        <topology evidence="1">Peripheral membrane protein</topology>
    </subcellularLocation>
</comment>
<dbReference type="STRING" id="33114.A0A2G2VYW4"/>
<dbReference type="PANTHER" id="PTHR23155">
    <property type="entry name" value="DISEASE RESISTANCE PROTEIN RP"/>
    <property type="match status" value="1"/>
</dbReference>
<keyword evidence="3" id="KW-0433">Leucine-rich repeat</keyword>
<comment type="similarity">
    <text evidence="2">Belongs to the disease resistance NB-LRR family.</text>
</comment>
<dbReference type="Proteomes" id="UP000224567">
    <property type="component" value="Unassembled WGS sequence"/>
</dbReference>
<dbReference type="Gene3D" id="3.80.10.10">
    <property type="entry name" value="Ribonuclease Inhibitor"/>
    <property type="match status" value="1"/>
</dbReference>
<keyword evidence="8" id="KW-0175">Coiled coil</keyword>
<keyword evidence="5" id="KW-0547">Nucleotide-binding</keyword>
<dbReference type="EMBL" id="MLFT02000009">
    <property type="protein sequence ID" value="PHT38184.1"/>
    <property type="molecule type" value="Genomic_DNA"/>
</dbReference>
<dbReference type="SUPFAM" id="SSF52058">
    <property type="entry name" value="L domain-like"/>
    <property type="match status" value="1"/>
</dbReference>
<dbReference type="Gene3D" id="3.40.50.300">
    <property type="entry name" value="P-loop containing nucleotide triphosphate hydrolases"/>
    <property type="match status" value="1"/>
</dbReference>
<evidence type="ECO:0000256" key="5">
    <source>
        <dbReference type="ARBA" id="ARBA00022741"/>
    </source>
</evidence>
<proteinExistence type="inferred from homology"/>
<dbReference type="GO" id="GO:0005524">
    <property type="term" value="F:ATP binding"/>
    <property type="evidence" value="ECO:0007669"/>
    <property type="project" value="UniProtKB-KW"/>
</dbReference>
<dbReference type="GO" id="GO:0043531">
    <property type="term" value="F:ADP binding"/>
    <property type="evidence" value="ECO:0007669"/>
    <property type="project" value="InterPro"/>
</dbReference>
<dbReference type="Pfam" id="PF00931">
    <property type="entry name" value="NB-ARC"/>
    <property type="match status" value="1"/>
</dbReference>
<keyword evidence="6" id="KW-0611">Plant defense</keyword>
<sequence length="564" mass="65059">MIVFRFDVRAWCIISQSYKLRELLQQIFSQVTGSKDNGDKDDILADKLRKSLMGKRYLIVLDDMWDGMAWDDLCLCFPDFGNRSRIVKKVFQKEDCPPELQDVCLAVAVKCKGLRLVIILVAGIIKRKKMESSWWHEVKDALFDCLDRESGEYSLSTMQLSYHNLPDYLKPCLLYMGMFPEDARIPLSKLINLWIAEGFVQNIESRSLEETAEDYLMDLISSNVIMVSRRRYNGKVKDCQESRVSFSFSNELSTFASLGSKIQKSFHQCLRSLITINRGESYDLNQCGKLRLLKVLDLSSFSVGALSSAALKPLIHLKYLAVRTDEFNFHPKSHLPRLESLLVVSSYYKTVVFPTIFWKMDLLRHVKITRAEFDLEEDKQMIFKESSKLENLRILRGVDFQVDQTDSVALLLGRCPNLQELDIRFKDNEGSTEICPKLESISQLQILRLSFQCPQIVSGLHLSSNLKKLELSRIRIGSIISYIAGLPSLEYLKLSELYFIQSEEWCHGDITFHNLKFLKLAFLFISRWDASEESFPLLETLAIRVSQARGDLPQLCRYSNTEKD</sequence>
<feature type="domain" description="Disease resistance protein winged helix" evidence="11">
    <location>
        <begin position="178"/>
        <end position="240"/>
    </location>
</feature>
<evidence type="ECO:0000259" key="10">
    <source>
        <dbReference type="Pfam" id="PF00931"/>
    </source>
</evidence>
<evidence type="ECO:0000256" key="2">
    <source>
        <dbReference type="ARBA" id="ARBA00008894"/>
    </source>
</evidence>
<dbReference type="OrthoDB" id="1301295at2759"/>
<keyword evidence="7" id="KW-0067">ATP-binding</keyword>
<keyword evidence="13" id="KW-1185">Reference proteome</keyword>
<dbReference type="PANTHER" id="PTHR23155:SF1228">
    <property type="entry name" value="NB-ARC DOMAIN CONTAINING PROTEIN, EXPRESSED"/>
    <property type="match status" value="1"/>
</dbReference>
<reference evidence="12 13" key="1">
    <citation type="journal article" date="2017" name="Genome Biol.">
        <title>New reference genome sequences of hot pepper reveal the massive evolution of plant disease-resistance genes by retroduplication.</title>
        <authorList>
            <person name="Kim S."/>
            <person name="Park J."/>
            <person name="Yeom S.I."/>
            <person name="Kim Y.M."/>
            <person name="Seo E."/>
            <person name="Kim K.T."/>
            <person name="Kim M.S."/>
            <person name="Lee J.M."/>
            <person name="Cheong K."/>
            <person name="Shin H.S."/>
            <person name="Kim S.B."/>
            <person name="Han K."/>
            <person name="Lee J."/>
            <person name="Park M."/>
            <person name="Lee H.A."/>
            <person name="Lee H.Y."/>
            <person name="Lee Y."/>
            <person name="Oh S."/>
            <person name="Lee J.H."/>
            <person name="Choi E."/>
            <person name="Choi E."/>
            <person name="Lee S.E."/>
            <person name="Jeon J."/>
            <person name="Kim H."/>
            <person name="Choi G."/>
            <person name="Song H."/>
            <person name="Lee J."/>
            <person name="Lee S.C."/>
            <person name="Kwon J.K."/>
            <person name="Lee H.Y."/>
            <person name="Koo N."/>
            <person name="Hong Y."/>
            <person name="Kim R.W."/>
            <person name="Kang W.H."/>
            <person name="Huh J.H."/>
            <person name="Kang B.C."/>
            <person name="Yang T.J."/>
            <person name="Lee Y.H."/>
            <person name="Bennetzen J.L."/>
            <person name="Choi D."/>
        </authorList>
    </citation>
    <scope>NUCLEOTIDE SEQUENCE [LARGE SCALE GENOMIC DNA]</scope>
    <source>
        <strain evidence="13">cv. PBC81</strain>
    </source>
</reference>
<keyword evidence="4" id="KW-0677">Repeat</keyword>
<evidence type="ECO:0000256" key="3">
    <source>
        <dbReference type="ARBA" id="ARBA00022614"/>
    </source>
</evidence>
<comment type="caution">
    <text evidence="12">The sequence shown here is derived from an EMBL/GenBank/DDBJ whole genome shotgun (WGS) entry which is preliminary data.</text>
</comment>
<organism evidence="12 13">
    <name type="scientific">Capsicum baccatum</name>
    <name type="common">Peruvian pepper</name>
    <dbReference type="NCBI Taxonomy" id="33114"/>
    <lineage>
        <taxon>Eukaryota</taxon>
        <taxon>Viridiplantae</taxon>
        <taxon>Streptophyta</taxon>
        <taxon>Embryophyta</taxon>
        <taxon>Tracheophyta</taxon>
        <taxon>Spermatophyta</taxon>
        <taxon>Magnoliopsida</taxon>
        <taxon>eudicotyledons</taxon>
        <taxon>Gunneridae</taxon>
        <taxon>Pentapetalae</taxon>
        <taxon>asterids</taxon>
        <taxon>lamiids</taxon>
        <taxon>Solanales</taxon>
        <taxon>Solanaceae</taxon>
        <taxon>Solanoideae</taxon>
        <taxon>Capsiceae</taxon>
        <taxon>Capsicum</taxon>
    </lineage>
</organism>
<dbReference type="Gene3D" id="1.10.10.10">
    <property type="entry name" value="Winged helix-like DNA-binding domain superfamily/Winged helix DNA-binding domain"/>
    <property type="match status" value="1"/>
</dbReference>
<evidence type="ECO:0000259" key="11">
    <source>
        <dbReference type="Pfam" id="PF23559"/>
    </source>
</evidence>
<accession>A0A2G2VYW4</accession>
<name>A0A2G2VYW4_CAPBA</name>
<dbReference type="InterPro" id="IPR032675">
    <property type="entry name" value="LRR_dom_sf"/>
</dbReference>
<dbReference type="FunFam" id="1.10.10.10:FF:000322">
    <property type="entry name" value="Probable disease resistance protein At1g63360"/>
    <property type="match status" value="1"/>
</dbReference>
<evidence type="ECO:0008006" key="14">
    <source>
        <dbReference type="Google" id="ProtNLM"/>
    </source>
</evidence>
<feature type="domain" description="NB-ARC" evidence="10">
    <location>
        <begin position="5"/>
        <end position="87"/>
    </location>
</feature>
<dbReference type="SUPFAM" id="SSF52540">
    <property type="entry name" value="P-loop containing nucleoside triphosphate hydrolases"/>
    <property type="match status" value="1"/>
</dbReference>
<dbReference type="AlphaFoldDB" id="A0A2G2VYW4"/>
<dbReference type="InterPro" id="IPR002182">
    <property type="entry name" value="NB-ARC"/>
</dbReference>
<evidence type="ECO:0000313" key="12">
    <source>
        <dbReference type="EMBL" id="PHT38184.1"/>
    </source>
</evidence>
<dbReference type="GO" id="GO:0016020">
    <property type="term" value="C:membrane"/>
    <property type="evidence" value="ECO:0007669"/>
    <property type="project" value="UniProtKB-SubCell"/>
</dbReference>
<evidence type="ECO:0000256" key="6">
    <source>
        <dbReference type="ARBA" id="ARBA00022821"/>
    </source>
</evidence>
<evidence type="ECO:0000256" key="1">
    <source>
        <dbReference type="ARBA" id="ARBA00004170"/>
    </source>
</evidence>
<gene>
    <name evidence="12" type="ORF">CQW23_21757</name>
</gene>
<reference evidence="13" key="2">
    <citation type="journal article" date="2017" name="J. Anim. Genet.">
        <title>Multiple reference genome sequences of hot pepper reveal the massive evolution of plant disease resistance genes by retroduplication.</title>
        <authorList>
            <person name="Kim S."/>
            <person name="Park J."/>
            <person name="Yeom S.-I."/>
            <person name="Kim Y.-M."/>
            <person name="Seo E."/>
            <person name="Kim K.-T."/>
            <person name="Kim M.-S."/>
            <person name="Lee J.M."/>
            <person name="Cheong K."/>
            <person name="Shin H.-S."/>
            <person name="Kim S.-B."/>
            <person name="Han K."/>
            <person name="Lee J."/>
            <person name="Park M."/>
            <person name="Lee H.-A."/>
            <person name="Lee H.-Y."/>
            <person name="Lee Y."/>
            <person name="Oh S."/>
            <person name="Lee J.H."/>
            <person name="Choi E."/>
            <person name="Choi E."/>
            <person name="Lee S.E."/>
            <person name="Jeon J."/>
            <person name="Kim H."/>
            <person name="Choi G."/>
            <person name="Song H."/>
            <person name="Lee J."/>
            <person name="Lee S.-C."/>
            <person name="Kwon J.-K."/>
            <person name="Lee H.-Y."/>
            <person name="Koo N."/>
            <person name="Hong Y."/>
            <person name="Kim R.W."/>
            <person name="Kang W.-H."/>
            <person name="Huh J.H."/>
            <person name="Kang B.-C."/>
            <person name="Yang T.-J."/>
            <person name="Lee Y.-H."/>
            <person name="Bennetzen J.L."/>
            <person name="Choi D."/>
        </authorList>
    </citation>
    <scope>NUCLEOTIDE SEQUENCE [LARGE SCALE GENOMIC DNA]</scope>
    <source>
        <strain evidence="13">cv. PBC81</strain>
    </source>
</reference>
<dbReference type="GO" id="GO:0098542">
    <property type="term" value="P:defense response to other organism"/>
    <property type="evidence" value="ECO:0007669"/>
    <property type="project" value="TreeGrafter"/>
</dbReference>
<evidence type="ECO:0000256" key="8">
    <source>
        <dbReference type="ARBA" id="ARBA00023054"/>
    </source>
</evidence>
<evidence type="ECO:0000313" key="13">
    <source>
        <dbReference type="Proteomes" id="UP000224567"/>
    </source>
</evidence>
<dbReference type="Pfam" id="PF23559">
    <property type="entry name" value="WHD_DRP"/>
    <property type="match status" value="1"/>
</dbReference>
<evidence type="ECO:0000256" key="4">
    <source>
        <dbReference type="ARBA" id="ARBA00022737"/>
    </source>
</evidence>
<evidence type="ECO:0000256" key="9">
    <source>
        <dbReference type="ARBA" id="ARBA00023136"/>
    </source>
</evidence>
<keyword evidence="9" id="KW-0472">Membrane</keyword>
<dbReference type="InterPro" id="IPR058922">
    <property type="entry name" value="WHD_DRP"/>
</dbReference>
<dbReference type="InterPro" id="IPR044974">
    <property type="entry name" value="Disease_R_plants"/>
</dbReference>
<protein>
    <recommendedName>
        <fullName evidence="14">NB-ARC domain-containing protein</fullName>
    </recommendedName>
</protein>
<evidence type="ECO:0000256" key="7">
    <source>
        <dbReference type="ARBA" id="ARBA00022840"/>
    </source>
</evidence>
<dbReference type="InterPro" id="IPR027417">
    <property type="entry name" value="P-loop_NTPase"/>
</dbReference>